<feature type="compositionally biased region" description="Basic and acidic residues" evidence="1">
    <location>
        <begin position="133"/>
        <end position="148"/>
    </location>
</feature>
<name>A0AAN8RUP9_9PEZI</name>
<feature type="compositionally biased region" description="Basic and acidic residues" evidence="1">
    <location>
        <begin position="190"/>
        <end position="212"/>
    </location>
</feature>
<organism evidence="2 3">
    <name type="scientific">Arthrobotrys conoides</name>
    <dbReference type="NCBI Taxonomy" id="74498"/>
    <lineage>
        <taxon>Eukaryota</taxon>
        <taxon>Fungi</taxon>
        <taxon>Dikarya</taxon>
        <taxon>Ascomycota</taxon>
        <taxon>Pezizomycotina</taxon>
        <taxon>Orbiliomycetes</taxon>
        <taxon>Orbiliales</taxon>
        <taxon>Orbiliaceae</taxon>
        <taxon>Arthrobotrys</taxon>
    </lineage>
</organism>
<protein>
    <submittedName>
        <fullName evidence="2">Uncharacterized protein</fullName>
    </submittedName>
</protein>
<evidence type="ECO:0000313" key="2">
    <source>
        <dbReference type="EMBL" id="KAK6515426.1"/>
    </source>
</evidence>
<dbReference type="Proteomes" id="UP001307849">
    <property type="component" value="Unassembled WGS sequence"/>
</dbReference>
<dbReference type="AlphaFoldDB" id="A0AAN8RUP9"/>
<keyword evidence="3" id="KW-1185">Reference proteome</keyword>
<comment type="caution">
    <text evidence="2">The sequence shown here is derived from an EMBL/GenBank/DDBJ whole genome shotgun (WGS) entry which is preliminary data.</text>
</comment>
<feature type="region of interest" description="Disordered" evidence="1">
    <location>
        <begin position="512"/>
        <end position="567"/>
    </location>
</feature>
<dbReference type="EMBL" id="JAVHJM010000004">
    <property type="protein sequence ID" value="KAK6515426.1"/>
    <property type="molecule type" value="Genomic_DNA"/>
</dbReference>
<evidence type="ECO:0000256" key="1">
    <source>
        <dbReference type="SAM" id="MobiDB-lite"/>
    </source>
</evidence>
<feature type="region of interest" description="Disordered" evidence="1">
    <location>
        <begin position="190"/>
        <end position="342"/>
    </location>
</feature>
<proteinExistence type="predicted"/>
<feature type="compositionally biased region" description="Low complexity" evidence="1">
    <location>
        <begin position="639"/>
        <end position="657"/>
    </location>
</feature>
<feature type="compositionally biased region" description="Polar residues" evidence="1">
    <location>
        <begin position="112"/>
        <end position="128"/>
    </location>
</feature>
<feature type="region of interest" description="Disordered" evidence="1">
    <location>
        <begin position="637"/>
        <end position="680"/>
    </location>
</feature>
<accession>A0AAN8RUP9</accession>
<evidence type="ECO:0000313" key="3">
    <source>
        <dbReference type="Proteomes" id="UP001307849"/>
    </source>
</evidence>
<sequence>MPESPRSRKEKKGNINDDNTESQSDTTGELPPDSENQDLLNEYLDFLNADDEELPPGSENQDLLNEYLEFLADDEELPPDSENQDLLNEYLDFLNADDEDPTELDVPRENEASTQEGVSGTSIEQESTPVDEIEPRASEARLKPRSINDDGSIEQFPHTLGTMEDFGFLNEEEIRRLNVTLYDEWEGDFISRQKPEHEQAHGSPERGLDRISTHAAAAEAASPGLADDHNSPGWLSSNSPKIYAPAPQQPSFDPSLFGITPSPPSTPSPPIYKLFFPRPKTPVQDAGQIDDPEGTDNGGNPTSSVSNEPEPNMGHPSTDTEDLPQEIPSLPAEFTSGGHSVNVVGGDDKYDVVSFHGPVHGRDSPISRLLGEAFVNRYQIRAGFRFNFLTPSDGASTQTDPHPDLGHQHSVLDDLVPQNPWDCSGQLPPGSPRKLPPILYPVGRGDSAYNMIPRGDLYPHGHGLLEPLYSEYPPLILEPQIPEPDFPMPLKMQPDTGVRWAPINTQSTLWQEYRSGPDPESIPKRKPKPPPQKPPPDPPDPNEIIVAPEQSRLPRPRAQVDSDGNRIVNPVGRAGKFRFQCMNSCTNNNEDYEACSIDREYIHLVLRQMRLEQEIEEAAAAESERRRIIIEQHLQGSLQETQDSTQQTENTTQNTSTGVGRWSGVIRKRKRDSPDWENDE</sequence>
<reference evidence="2 3" key="1">
    <citation type="submission" date="2019-10" db="EMBL/GenBank/DDBJ databases">
        <authorList>
            <person name="Palmer J.M."/>
        </authorList>
    </citation>
    <scope>NUCLEOTIDE SEQUENCE [LARGE SCALE GENOMIC DNA]</scope>
    <source>
        <strain evidence="2 3">TWF506</strain>
    </source>
</reference>
<gene>
    <name evidence="2" type="ORF">TWF506_007761</name>
</gene>
<feature type="region of interest" description="Disordered" evidence="1">
    <location>
        <begin position="1"/>
        <end position="38"/>
    </location>
</feature>
<feature type="compositionally biased region" description="Polar residues" evidence="1">
    <location>
        <begin position="298"/>
        <end position="309"/>
    </location>
</feature>
<feature type="compositionally biased region" description="Pro residues" evidence="1">
    <location>
        <begin position="529"/>
        <end position="541"/>
    </location>
</feature>
<feature type="region of interest" description="Disordered" evidence="1">
    <location>
        <begin position="94"/>
        <end position="158"/>
    </location>
</feature>
<feature type="compositionally biased region" description="Pro residues" evidence="1">
    <location>
        <begin position="261"/>
        <end position="270"/>
    </location>
</feature>